<keyword evidence="2" id="KW-1185">Reference proteome</keyword>
<dbReference type="SUPFAM" id="SSF52047">
    <property type="entry name" value="RNI-like"/>
    <property type="match status" value="1"/>
</dbReference>
<proteinExistence type="predicted"/>
<accession>A0A166VXZ5</accession>
<dbReference type="OrthoDB" id="3258333at2759"/>
<dbReference type="InterPro" id="IPR032675">
    <property type="entry name" value="LRR_dom_sf"/>
</dbReference>
<dbReference type="Gene3D" id="3.80.10.10">
    <property type="entry name" value="Ribonuclease Inhibitor"/>
    <property type="match status" value="1"/>
</dbReference>
<dbReference type="AlphaFoldDB" id="A0A166VXZ5"/>
<dbReference type="Proteomes" id="UP000076532">
    <property type="component" value="Unassembled WGS sequence"/>
</dbReference>
<organism evidence="1 2">
    <name type="scientific">Athelia psychrophila</name>
    <dbReference type="NCBI Taxonomy" id="1759441"/>
    <lineage>
        <taxon>Eukaryota</taxon>
        <taxon>Fungi</taxon>
        <taxon>Dikarya</taxon>
        <taxon>Basidiomycota</taxon>
        <taxon>Agaricomycotina</taxon>
        <taxon>Agaricomycetes</taxon>
        <taxon>Agaricomycetidae</taxon>
        <taxon>Atheliales</taxon>
        <taxon>Atheliaceae</taxon>
        <taxon>Athelia</taxon>
    </lineage>
</organism>
<evidence type="ECO:0000313" key="2">
    <source>
        <dbReference type="Proteomes" id="UP000076532"/>
    </source>
</evidence>
<sequence>MLFSSLPDDTLLHLFDMVLSEHRRALLTKHPAYSTGNIPIAMKLSQIARSTRALVQNTPLLWTIVDAVVLKNPSHLTLHLKQSRQRLLDILADIGAQDDDVFPKLILLLMQVHRWRRLRLCTTSKKDLLLILASFKNLRLQKLQELHLSYKDGNEIYDYDDDGPLSACRIFQGGTPCLKKLHLADVAAFPCTISTLTHLHLYHAPFQFQSGLWTYSELTEMLSKMQCLRYLSMTGVVVNLIDIPAEGETAFSLPITLQSLKLITEDDEDQFQEYREDGQGNPYITCVLSMLRDTHLTRLYLLRPTPSSLAPIIDDMRIDGLRFLHVTDLYWGAEIADEEDALTFIQAFPAVESLFFMGITGKAILDVLVSSPNAGSLWQHLHTITLNQTTVTEARQVVESRINVDRPLQSLQMRMPKPKDQFSTLEWLSDHLKVSWVPEIYDKCIFYDTE</sequence>
<evidence type="ECO:0000313" key="1">
    <source>
        <dbReference type="EMBL" id="KZP33176.1"/>
    </source>
</evidence>
<name>A0A166VXZ5_9AGAM</name>
<gene>
    <name evidence="1" type="ORF">FIBSPDRAFT_373828</name>
</gene>
<evidence type="ECO:0008006" key="3">
    <source>
        <dbReference type="Google" id="ProtNLM"/>
    </source>
</evidence>
<dbReference type="STRING" id="436010.A0A166VXZ5"/>
<protein>
    <recommendedName>
        <fullName evidence="3">F-box domain-containing protein</fullName>
    </recommendedName>
</protein>
<reference evidence="1 2" key="1">
    <citation type="journal article" date="2016" name="Mol. Biol. Evol.">
        <title>Comparative Genomics of Early-Diverging Mushroom-Forming Fungi Provides Insights into the Origins of Lignocellulose Decay Capabilities.</title>
        <authorList>
            <person name="Nagy L.G."/>
            <person name="Riley R."/>
            <person name="Tritt A."/>
            <person name="Adam C."/>
            <person name="Daum C."/>
            <person name="Floudas D."/>
            <person name="Sun H."/>
            <person name="Yadav J.S."/>
            <person name="Pangilinan J."/>
            <person name="Larsson K.H."/>
            <person name="Matsuura K."/>
            <person name="Barry K."/>
            <person name="Labutti K."/>
            <person name="Kuo R."/>
            <person name="Ohm R.A."/>
            <person name="Bhattacharya S.S."/>
            <person name="Shirouzu T."/>
            <person name="Yoshinaga Y."/>
            <person name="Martin F.M."/>
            <person name="Grigoriev I.V."/>
            <person name="Hibbett D.S."/>
        </authorList>
    </citation>
    <scope>NUCLEOTIDE SEQUENCE [LARGE SCALE GENOMIC DNA]</scope>
    <source>
        <strain evidence="1 2">CBS 109695</strain>
    </source>
</reference>
<dbReference type="EMBL" id="KV417483">
    <property type="protein sequence ID" value="KZP33176.1"/>
    <property type="molecule type" value="Genomic_DNA"/>
</dbReference>